<evidence type="ECO:0000313" key="2">
    <source>
        <dbReference type="EMBL" id="GFR67211.1"/>
    </source>
</evidence>
<dbReference type="Proteomes" id="UP000762676">
    <property type="component" value="Unassembled WGS sequence"/>
</dbReference>
<keyword evidence="3" id="KW-1185">Reference proteome</keyword>
<proteinExistence type="predicted"/>
<dbReference type="AlphaFoldDB" id="A0AAV4F338"/>
<sequence>MVTHGALATLELAADHKARRGDGHHRAHRPTKRIMKQKKQTPSMPDRSRPGQTTTARPITVQGGRDKWTTGTEETLKLPSKALVIGTWNVRTLYA</sequence>
<accession>A0AAV4F338</accession>
<dbReference type="EMBL" id="BMAT01004051">
    <property type="protein sequence ID" value="GFR67211.1"/>
    <property type="molecule type" value="Genomic_DNA"/>
</dbReference>
<feature type="region of interest" description="Disordered" evidence="1">
    <location>
        <begin position="1"/>
        <end position="67"/>
    </location>
</feature>
<gene>
    <name evidence="2" type="ORF">ElyMa_001992300</name>
</gene>
<name>A0AAV4F338_9GAST</name>
<reference evidence="2 3" key="1">
    <citation type="journal article" date="2021" name="Elife">
        <title>Chloroplast acquisition without the gene transfer in kleptoplastic sea slugs, Plakobranchus ocellatus.</title>
        <authorList>
            <person name="Maeda T."/>
            <person name="Takahashi S."/>
            <person name="Yoshida T."/>
            <person name="Shimamura S."/>
            <person name="Takaki Y."/>
            <person name="Nagai Y."/>
            <person name="Toyoda A."/>
            <person name="Suzuki Y."/>
            <person name="Arimoto A."/>
            <person name="Ishii H."/>
            <person name="Satoh N."/>
            <person name="Nishiyama T."/>
            <person name="Hasebe M."/>
            <person name="Maruyama T."/>
            <person name="Minagawa J."/>
            <person name="Obokata J."/>
            <person name="Shigenobu S."/>
        </authorList>
    </citation>
    <scope>NUCLEOTIDE SEQUENCE [LARGE SCALE GENOMIC DNA]</scope>
</reference>
<feature type="compositionally biased region" description="Basic residues" evidence="1">
    <location>
        <begin position="17"/>
        <end position="39"/>
    </location>
</feature>
<comment type="caution">
    <text evidence="2">The sequence shown here is derived from an EMBL/GenBank/DDBJ whole genome shotgun (WGS) entry which is preliminary data.</text>
</comment>
<organism evidence="2 3">
    <name type="scientific">Elysia marginata</name>
    <dbReference type="NCBI Taxonomy" id="1093978"/>
    <lineage>
        <taxon>Eukaryota</taxon>
        <taxon>Metazoa</taxon>
        <taxon>Spiralia</taxon>
        <taxon>Lophotrochozoa</taxon>
        <taxon>Mollusca</taxon>
        <taxon>Gastropoda</taxon>
        <taxon>Heterobranchia</taxon>
        <taxon>Euthyneura</taxon>
        <taxon>Panpulmonata</taxon>
        <taxon>Sacoglossa</taxon>
        <taxon>Placobranchoidea</taxon>
        <taxon>Plakobranchidae</taxon>
        <taxon>Elysia</taxon>
    </lineage>
</organism>
<evidence type="ECO:0008006" key="4">
    <source>
        <dbReference type="Google" id="ProtNLM"/>
    </source>
</evidence>
<protein>
    <recommendedName>
        <fullName evidence="4">Endonuclease/exonuclease/phosphatase domain-containing protein</fullName>
    </recommendedName>
</protein>
<evidence type="ECO:0000256" key="1">
    <source>
        <dbReference type="SAM" id="MobiDB-lite"/>
    </source>
</evidence>
<evidence type="ECO:0000313" key="3">
    <source>
        <dbReference type="Proteomes" id="UP000762676"/>
    </source>
</evidence>